<gene>
    <name evidence="1" type="ORF">GSPATT00014383001</name>
</gene>
<evidence type="ECO:0000313" key="1">
    <source>
        <dbReference type="EMBL" id="CAK79437.1"/>
    </source>
</evidence>
<keyword evidence="2" id="KW-1185">Reference proteome</keyword>
<accession>A0D8S0</accession>
<dbReference type="GeneID" id="5032618"/>
<protein>
    <submittedName>
        <fullName evidence="1">Uncharacterized protein</fullName>
    </submittedName>
</protein>
<dbReference type="InParanoid" id="A0D8S0"/>
<dbReference type="KEGG" id="ptm:GSPATT00014383001"/>
<dbReference type="AlphaFoldDB" id="A0D8S0"/>
<dbReference type="OrthoDB" id="286549at2759"/>
<organism evidence="1 2">
    <name type="scientific">Paramecium tetraurelia</name>
    <dbReference type="NCBI Taxonomy" id="5888"/>
    <lineage>
        <taxon>Eukaryota</taxon>
        <taxon>Sar</taxon>
        <taxon>Alveolata</taxon>
        <taxon>Ciliophora</taxon>
        <taxon>Intramacronucleata</taxon>
        <taxon>Oligohymenophorea</taxon>
        <taxon>Peniculida</taxon>
        <taxon>Parameciidae</taxon>
        <taxon>Paramecium</taxon>
    </lineage>
</organism>
<dbReference type="HOGENOM" id="CLU_1819577_0_0_1"/>
<evidence type="ECO:0000313" key="2">
    <source>
        <dbReference type="Proteomes" id="UP000000600"/>
    </source>
</evidence>
<dbReference type="EMBL" id="CT868330">
    <property type="protein sequence ID" value="CAK79437.1"/>
    <property type="molecule type" value="Genomic_DNA"/>
</dbReference>
<dbReference type="RefSeq" id="XP_001446834.1">
    <property type="nucleotide sequence ID" value="XM_001446797.1"/>
</dbReference>
<dbReference type="OMA" id="YINVKTY"/>
<name>A0D8S0_PARTE</name>
<proteinExistence type="predicted"/>
<reference evidence="1 2" key="1">
    <citation type="journal article" date="2006" name="Nature">
        <title>Global trends of whole-genome duplications revealed by the ciliate Paramecium tetraurelia.</title>
        <authorList>
            <consortium name="Genoscope"/>
            <person name="Aury J.-M."/>
            <person name="Jaillon O."/>
            <person name="Duret L."/>
            <person name="Noel B."/>
            <person name="Jubin C."/>
            <person name="Porcel B.M."/>
            <person name="Segurens B."/>
            <person name="Daubin V."/>
            <person name="Anthouard V."/>
            <person name="Aiach N."/>
            <person name="Arnaiz O."/>
            <person name="Billaut A."/>
            <person name="Beisson J."/>
            <person name="Blanc I."/>
            <person name="Bouhouche K."/>
            <person name="Camara F."/>
            <person name="Duharcourt S."/>
            <person name="Guigo R."/>
            <person name="Gogendeau D."/>
            <person name="Katinka M."/>
            <person name="Keller A.-M."/>
            <person name="Kissmehl R."/>
            <person name="Klotz C."/>
            <person name="Koll F."/>
            <person name="Le Moue A."/>
            <person name="Lepere C."/>
            <person name="Malinsky S."/>
            <person name="Nowacki M."/>
            <person name="Nowak J.K."/>
            <person name="Plattner H."/>
            <person name="Poulain J."/>
            <person name="Ruiz F."/>
            <person name="Serrano V."/>
            <person name="Zagulski M."/>
            <person name="Dessen P."/>
            <person name="Betermier M."/>
            <person name="Weissenbach J."/>
            <person name="Scarpelli C."/>
            <person name="Schachter V."/>
            <person name="Sperling L."/>
            <person name="Meyer E."/>
            <person name="Cohen J."/>
            <person name="Wincker P."/>
        </authorList>
    </citation>
    <scope>NUCLEOTIDE SEQUENCE [LARGE SCALE GENOMIC DNA]</scope>
    <source>
        <strain evidence="1 2">Stock d4-2</strain>
    </source>
</reference>
<dbReference type="Proteomes" id="UP000000600">
    <property type="component" value="Unassembled WGS sequence"/>
</dbReference>
<sequence>MRSQHRKATLNIPTILDLQNPEWDVILKSWAYINVKTYELTINKGSIVNKKILYLNLKEESINYKICSSMPNIIEVKTETISLQKECKFNNIFLEKDYIKLLIKAPLTPCKLHVKIAMMDIKGDTVFEGMEFDLIIANITSK</sequence>